<keyword evidence="3" id="KW-1185">Reference proteome</keyword>
<dbReference type="EMBL" id="JAVLET010000001">
    <property type="protein sequence ID" value="KAL0476161.1"/>
    <property type="molecule type" value="Genomic_DNA"/>
</dbReference>
<proteinExistence type="predicted"/>
<evidence type="ECO:0000256" key="1">
    <source>
        <dbReference type="SAM" id="MobiDB-lite"/>
    </source>
</evidence>
<reference evidence="2 3" key="1">
    <citation type="submission" date="2023-09" db="EMBL/GenBank/DDBJ databases">
        <title>Multi-omics analysis of a traditional fermented food reveals byproduct-associated fungal strains for waste-to-food upcycling.</title>
        <authorList>
            <consortium name="Lawrence Berkeley National Laboratory"/>
            <person name="Rekdal V.M."/>
            <person name="Villalobos-Escobedo J.M."/>
            <person name="Rodriguez-Valeron N."/>
            <person name="Garcia M.O."/>
            <person name="Vasquez D.P."/>
            <person name="Damayanti I."/>
            <person name="Sorensen P.M."/>
            <person name="Baidoo E.E."/>
            <person name="De Carvalho A.C."/>
            <person name="Riley R."/>
            <person name="Lipzen A."/>
            <person name="He G."/>
            <person name="Yan M."/>
            <person name="Haridas S."/>
            <person name="Daum C."/>
            <person name="Yoshinaga Y."/>
            <person name="Ng V."/>
            <person name="Grigoriev I.V."/>
            <person name="Munk R."/>
            <person name="Nuraida L."/>
            <person name="Wijaya C.H."/>
            <person name="Morales P.-C."/>
            <person name="Keasling J.D."/>
        </authorList>
    </citation>
    <scope>NUCLEOTIDE SEQUENCE [LARGE SCALE GENOMIC DNA]</scope>
    <source>
        <strain evidence="2 3">FGSC 2613</strain>
    </source>
</reference>
<organism evidence="2 3">
    <name type="scientific">Neurospora intermedia</name>
    <dbReference type="NCBI Taxonomy" id="5142"/>
    <lineage>
        <taxon>Eukaryota</taxon>
        <taxon>Fungi</taxon>
        <taxon>Dikarya</taxon>
        <taxon>Ascomycota</taxon>
        <taxon>Pezizomycotina</taxon>
        <taxon>Sordariomycetes</taxon>
        <taxon>Sordariomycetidae</taxon>
        <taxon>Sordariales</taxon>
        <taxon>Sordariaceae</taxon>
        <taxon>Neurospora</taxon>
    </lineage>
</organism>
<sequence>MLSRPVAPGSGGESVDIQDGRVNSGRGTVQGDSTGKSTKLAASLLLFDALVENSAAVISTVSNQVLPRTQKVR</sequence>
<protein>
    <submittedName>
        <fullName evidence="2">Uncharacterized protein</fullName>
    </submittedName>
</protein>
<feature type="region of interest" description="Disordered" evidence="1">
    <location>
        <begin position="1"/>
        <end position="35"/>
    </location>
</feature>
<dbReference type="Proteomes" id="UP001451303">
    <property type="component" value="Unassembled WGS sequence"/>
</dbReference>
<feature type="compositionally biased region" description="Polar residues" evidence="1">
    <location>
        <begin position="25"/>
        <end position="35"/>
    </location>
</feature>
<gene>
    <name evidence="2" type="ORF">QR685DRAFT_568813</name>
</gene>
<comment type="caution">
    <text evidence="2">The sequence shown here is derived from an EMBL/GenBank/DDBJ whole genome shotgun (WGS) entry which is preliminary data.</text>
</comment>
<accession>A0ABR3DU16</accession>
<evidence type="ECO:0000313" key="3">
    <source>
        <dbReference type="Proteomes" id="UP001451303"/>
    </source>
</evidence>
<name>A0ABR3DU16_NEUIN</name>
<evidence type="ECO:0000313" key="2">
    <source>
        <dbReference type="EMBL" id="KAL0476161.1"/>
    </source>
</evidence>